<reference evidence="2 3" key="1">
    <citation type="journal article" date="2015" name="Nature">
        <title>rRNA introns, odd ribosomes, and small enigmatic genomes across a large radiation of phyla.</title>
        <authorList>
            <person name="Brown C.T."/>
            <person name="Hug L.A."/>
            <person name="Thomas B.C."/>
            <person name="Sharon I."/>
            <person name="Castelle C.J."/>
            <person name="Singh A."/>
            <person name="Wilkins M.J."/>
            <person name="Williams K.H."/>
            <person name="Banfield J.F."/>
        </authorList>
    </citation>
    <scope>NUCLEOTIDE SEQUENCE [LARGE SCALE GENOMIC DNA]</scope>
</reference>
<protein>
    <submittedName>
        <fullName evidence="2">Transcriptional regulator, PaaX family</fullName>
    </submittedName>
</protein>
<dbReference type="Proteomes" id="UP000034701">
    <property type="component" value="Unassembled WGS sequence"/>
</dbReference>
<comment type="caution">
    <text evidence="2">The sequence shown here is derived from an EMBL/GenBank/DDBJ whole genome shotgun (WGS) entry which is preliminary data.</text>
</comment>
<dbReference type="Gene3D" id="3.30.70.2650">
    <property type="match status" value="1"/>
</dbReference>
<dbReference type="InterPro" id="IPR048846">
    <property type="entry name" value="PaaX-like_central"/>
</dbReference>
<accession>A0A0G0GR63</accession>
<evidence type="ECO:0000313" key="2">
    <source>
        <dbReference type="EMBL" id="KKQ32537.1"/>
    </source>
</evidence>
<evidence type="ECO:0000313" key="3">
    <source>
        <dbReference type="Proteomes" id="UP000034701"/>
    </source>
</evidence>
<name>A0A0G0GR63_9BACT</name>
<dbReference type="AlphaFoldDB" id="A0A0G0GR63"/>
<proteinExistence type="predicted"/>
<sequence length="189" mass="22683">MGYNAPRMGNLKKKVLLFLLAGVALGLTRSYKKQLWILKQVPKEWKKGNRQALQRAINSLYTSHLLSEKHHRDGTTTLILSENGKRKALQFNIDKMEIKKPTRWDGKWRIVMFDIPEKLRRLRDSLRLHFREIGLIELQKSVFVYPYPCRKEIEFILEFYNARRYVRFVLAEKIDNELHLKNKFNFKQH</sequence>
<dbReference type="EMBL" id="LBTA01000018">
    <property type="protein sequence ID" value="KKQ32537.1"/>
    <property type="molecule type" value="Genomic_DNA"/>
</dbReference>
<organism evidence="2 3">
    <name type="scientific">Candidatus Nomurabacteria bacterium GW2011_GWA1_37_20</name>
    <dbReference type="NCBI Taxonomy" id="1618729"/>
    <lineage>
        <taxon>Bacteria</taxon>
        <taxon>Candidatus Nomuraibacteriota</taxon>
    </lineage>
</organism>
<evidence type="ECO:0000259" key="1">
    <source>
        <dbReference type="Pfam" id="PF20803"/>
    </source>
</evidence>
<feature type="domain" description="Transcriptional repressor PaaX-like central Cas2-like" evidence="1">
    <location>
        <begin position="102"/>
        <end position="175"/>
    </location>
</feature>
<dbReference type="Pfam" id="PF20803">
    <property type="entry name" value="PaaX_M"/>
    <property type="match status" value="1"/>
</dbReference>
<gene>
    <name evidence="2" type="ORF">US45_C0018G0016</name>
</gene>